<organism evidence="1 2">
    <name type="scientific">Manihot esculenta</name>
    <name type="common">Cassava</name>
    <name type="synonym">Jatropha manihot</name>
    <dbReference type="NCBI Taxonomy" id="3983"/>
    <lineage>
        <taxon>Eukaryota</taxon>
        <taxon>Viridiplantae</taxon>
        <taxon>Streptophyta</taxon>
        <taxon>Embryophyta</taxon>
        <taxon>Tracheophyta</taxon>
        <taxon>Spermatophyta</taxon>
        <taxon>Magnoliopsida</taxon>
        <taxon>eudicotyledons</taxon>
        <taxon>Gunneridae</taxon>
        <taxon>Pentapetalae</taxon>
        <taxon>rosids</taxon>
        <taxon>fabids</taxon>
        <taxon>Malpighiales</taxon>
        <taxon>Euphorbiaceae</taxon>
        <taxon>Crotonoideae</taxon>
        <taxon>Manihoteae</taxon>
        <taxon>Manihot</taxon>
    </lineage>
</organism>
<reference evidence="2" key="1">
    <citation type="journal article" date="2016" name="Nat. Biotechnol.">
        <title>Sequencing wild and cultivated cassava and related species reveals extensive interspecific hybridization and genetic diversity.</title>
        <authorList>
            <person name="Bredeson J.V."/>
            <person name="Lyons J.B."/>
            <person name="Prochnik S.E."/>
            <person name="Wu G.A."/>
            <person name="Ha C.M."/>
            <person name="Edsinger-Gonzales E."/>
            <person name="Grimwood J."/>
            <person name="Schmutz J."/>
            <person name="Rabbi I.Y."/>
            <person name="Egesi C."/>
            <person name="Nauluvula P."/>
            <person name="Lebot V."/>
            <person name="Ndunguru J."/>
            <person name="Mkamilo G."/>
            <person name="Bart R.S."/>
            <person name="Setter T.L."/>
            <person name="Gleadow R.M."/>
            <person name="Kulakow P."/>
            <person name="Ferguson M.E."/>
            <person name="Rounsley S."/>
            <person name="Rokhsar D.S."/>
        </authorList>
    </citation>
    <scope>NUCLEOTIDE SEQUENCE [LARGE SCALE GENOMIC DNA]</scope>
    <source>
        <strain evidence="2">cv. AM560-2</strain>
    </source>
</reference>
<sequence>MPGFSTDTGRTLLSLSATIPKMDNKLATAISAAPEKVLVEIVKLAQKQGRQGTKGSWKEFLNVYDRKFGSSLSDPGKRSRETLVAFLQTFTEQDDLKFLEYVLRLHSNREVLEQIRKESPDNESPEQRLVRLTVQHPFYLSKYAFPSYDKDWVVTKLPKKSKLVSSNTIVAVDCEMVLCEDGSDALVRVCVVDHNFQVKLDEKVNPCKPVADFRTEITGVAAEDLDGVSCSLADIQKSMKQLLQKGTILVGHGLHNDLQALKIDHRRVVDTSFIFRGLDGRSPSLDTLCKAVLGYELRQKGAPHNCINDATAAMKLVLAKIERGVDNDIPLKQEDVLESEMAKLLLHGIPIDIPSKELHGVFSKKVTIEPKPPKKAQGVQYSALAIFKDPQEAHQAFENLNGRLEKDKNGLEQKTITFKLNAGTTASIHVRKMAHDHSLHQGLLKKRAFQGENLVDPKKLKTDDCDNHLKEMERLKQELKEKDLDQCNNHLKEIERLKKDLSAKDFQISAQDKIISKLKKDLEEMKHKKKR</sequence>
<proteinExistence type="predicted"/>
<protein>
    <submittedName>
        <fullName evidence="1">Uncharacterized protein</fullName>
    </submittedName>
</protein>
<gene>
    <name evidence="1" type="ORF">MANES_12G151100v8</name>
</gene>
<accession>A0ACB7GT89</accession>
<dbReference type="Proteomes" id="UP000091857">
    <property type="component" value="Chromosome 12"/>
</dbReference>
<evidence type="ECO:0000313" key="1">
    <source>
        <dbReference type="EMBL" id="KAG8642959.1"/>
    </source>
</evidence>
<dbReference type="EMBL" id="CM004398">
    <property type="protein sequence ID" value="KAG8642959.1"/>
    <property type="molecule type" value="Genomic_DNA"/>
</dbReference>
<comment type="caution">
    <text evidence="1">The sequence shown here is derived from an EMBL/GenBank/DDBJ whole genome shotgun (WGS) entry which is preliminary data.</text>
</comment>
<keyword evidence="2" id="KW-1185">Reference proteome</keyword>
<name>A0ACB7GT89_MANES</name>
<evidence type="ECO:0000313" key="2">
    <source>
        <dbReference type="Proteomes" id="UP000091857"/>
    </source>
</evidence>